<dbReference type="STRING" id="442562.Rumeso_00855"/>
<protein>
    <submittedName>
        <fullName evidence="2">Translation initiation factor 2 (IF-2, GTPase)</fullName>
    </submittedName>
</protein>
<proteinExistence type="predicted"/>
<comment type="caution">
    <text evidence="2">The sequence shown here is derived from an EMBL/GenBank/DDBJ whole genome shotgun (WGS) entry which is preliminary data.</text>
</comment>
<keyword evidence="2" id="KW-0396">Initiation factor</keyword>
<name>A0A017HVB0_9RHOB</name>
<reference evidence="2 3" key="1">
    <citation type="submission" date="2013-02" db="EMBL/GenBank/DDBJ databases">
        <authorList>
            <person name="Fiebig A."/>
            <person name="Goeker M."/>
            <person name="Klenk H.-P.P."/>
        </authorList>
    </citation>
    <scope>NUCLEOTIDE SEQUENCE [LARGE SCALE GENOMIC DNA]</scope>
    <source>
        <strain evidence="2 3">DSM 19309</strain>
    </source>
</reference>
<dbReference type="Proteomes" id="UP000019666">
    <property type="component" value="Unassembled WGS sequence"/>
</dbReference>
<evidence type="ECO:0000313" key="2">
    <source>
        <dbReference type="EMBL" id="EYD77689.1"/>
    </source>
</evidence>
<sequence>MADTWDLPEPFRPHARPDDLVPEPLRPHERPTDLGMEDHGAVPSAVQADATLPEAIPLDRTALIGLFHGPDGSSALLRLPSGSVVKVAAGESVDGGRVTAIGQEGLRLQKDGREIVLTMPS</sequence>
<dbReference type="HOGENOM" id="CLU_2036312_0_0_5"/>
<accession>A0A017HVB0</accession>
<dbReference type="OrthoDB" id="7652348at2"/>
<dbReference type="AlphaFoldDB" id="A0A017HVB0"/>
<gene>
    <name evidence="2" type="ORF">Rumeso_00855</name>
</gene>
<dbReference type="EMBL" id="AOSK01000024">
    <property type="protein sequence ID" value="EYD77689.1"/>
    <property type="molecule type" value="Genomic_DNA"/>
</dbReference>
<organism evidence="2 3">
    <name type="scientific">Rubellimicrobium mesophilum DSM 19309</name>
    <dbReference type="NCBI Taxonomy" id="442562"/>
    <lineage>
        <taxon>Bacteria</taxon>
        <taxon>Pseudomonadati</taxon>
        <taxon>Pseudomonadota</taxon>
        <taxon>Alphaproteobacteria</taxon>
        <taxon>Rhodobacterales</taxon>
        <taxon>Roseobacteraceae</taxon>
        <taxon>Rubellimicrobium</taxon>
    </lineage>
</organism>
<evidence type="ECO:0000256" key="1">
    <source>
        <dbReference type="SAM" id="MobiDB-lite"/>
    </source>
</evidence>
<keyword evidence="3" id="KW-1185">Reference proteome</keyword>
<evidence type="ECO:0000313" key="3">
    <source>
        <dbReference type="Proteomes" id="UP000019666"/>
    </source>
</evidence>
<feature type="compositionally biased region" description="Basic and acidic residues" evidence="1">
    <location>
        <begin position="9"/>
        <end position="39"/>
    </location>
</feature>
<dbReference type="GO" id="GO:0003743">
    <property type="term" value="F:translation initiation factor activity"/>
    <property type="evidence" value="ECO:0007669"/>
    <property type="project" value="UniProtKB-KW"/>
</dbReference>
<keyword evidence="2" id="KW-0648">Protein biosynthesis</keyword>
<dbReference type="RefSeq" id="WP_037281749.1">
    <property type="nucleotide sequence ID" value="NZ_KK088593.1"/>
</dbReference>
<feature type="region of interest" description="Disordered" evidence="1">
    <location>
        <begin position="1"/>
        <end position="39"/>
    </location>
</feature>